<dbReference type="PANTHER" id="PTHR30472">
    <property type="entry name" value="FERRIC ENTEROBACTIN TRANSPORT SYSTEM PERMEASE PROTEIN"/>
    <property type="match status" value="1"/>
</dbReference>
<evidence type="ECO:0000256" key="2">
    <source>
        <dbReference type="ARBA" id="ARBA00007935"/>
    </source>
</evidence>
<dbReference type="InterPro" id="IPR000522">
    <property type="entry name" value="ABC_transptr_permease_BtuC"/>
</dbReference>
<dbReference type="RefSeq" id="WP_227666995.1">
    <property type="nucleotide sequence ID" value="NZ_JAAFAQ010000011.1"/>
</dbReference>
<evidence type="ECO:0000313" key="10">
    <source>
        <dbReference type="Proteomes" id="UP000789617"/>
    </source>
</evidence>
<keyword evidence="9" id="KW-0614">Plasmid</keyword>
<keyword evidence="4" id="KW-1003">Cell membrane</keyword>
<dbReference type="GO" id="GO:0005886">
    <property type="term" value="C:plasma membrane"/>
    <property type="evidence" value="ECO:0007669"/>
    <property type="project" value="UniProtKB-SubCell"/>
</dbReference>
<name>A0A9P0VB94_KLEVA</name>
<evidence type="ECO:0000256" key="3">
    <source>
        <dbReference type="ARBA" id="ARBA00022448"/>
    </source>
</evidence>
<dbReference type="Pfam" id="PF01032">
    <property type="entry name" value="FecCD"/>
    <property type="match status" value="1"/>
</dbReference>
<evidence type="ECO:0000256" key="7">
    <source>
        <dbReference type="ARBA" id="ARBA00023136"/>
    </source>
</evidence>
<dbReference type="CDD" id="cd06550">
    <property type="entry name" value="TM_ABC_iron-siderophores_like"/>
    <property type="match status" value="1"/>
</dbReference>
<feature type="transmembrane region" description="Helical" evidence="8">
    <location>
        <begin position="39"/>
        <end position="57"/>
    </location>
</feature>
<evidence type="ECO:0000256" key="5">
    <source>
        <dbReference type="ARBA" id="ARBA00022692"/>
    </source>
</evidence>
<organism evidence="9 10">
    <name type="scientific">Klebsiella variicola</name>
    <dbReference type="NCBI Taxonomy" id="244366"/>
    <lineage>
        <taxon>Bacteria</taxon>
        <taxon>Pseudomonadati</taxon>
        <taxon>Pseudomonadota</taxon>
        <taxon>Gammaproteobacteria</taxon>
        <taxon>Enterobacterales</taxon>
        <taxon>Enterobacteriaceae</taxon>
        <taxon>Klebsiella/Raoultella group</taxon>
        <taxon>Klebsiella</taxon>
        <taxon>Klebsiella pneumoniae complex</taxon>
    </lineage>
</organism>
<evidence type="ECO:0000256" key="1">
    <source>
        <dbReference type="ARBA" id="ARBA00004651"/>
    </source>
</evidence>
<gene>
    <name evidence="9" type="ORF">AN2335V1_4885</name>
</gene>
<keyword evidence="5 8" id="KW-0812">Transmembrane</keyword>
<accession>A0A9P0VB94</accession>
<dbReference type="GO" id="GO:0022857">
    <property type="term" value="F:transmembrane transporter activity"/>
    <property type="evidence" value="ECO:0007669"/>
    <property type="project" value="InterPro"/>
</dbReference>
<dbReference type="EMBL" id="OW969750">
    <property type="protein sequence ID" value="CAH6253329.1"/>
    <property type="molecule type" value="Genomic_DNA"/>
</dbReference>
<proteinExistence type="inferred from homology"/>
<dbReference type="Proteomes" id="UP000789617">
    <property type="component" value="Plasmid P1"/>
</dbReference>
<protein>
    <submittedName>
        <fullName evidence="9">ABC transporter permease protein</fullName>
    </submittedName>
</protein>
<keyword evidence="7 8" id="KW-0472">Membrane</keyword>
<dbReference type="PANTHER" id="PTHR30472:SF70">
    <property type="entry name" value="MOLYBDATE IMPORT SYSTEM PERMEASE PROTEIN MOLB"/>
    <property type="match status" value="1"/>
</dbReference>
<reference evidence="9" key="1">
    <citation type="submission" date="2022-05" db="EMBL/GenBank/DDBJ databases">
        <authorList>
            <person name="Alioto T."/>
            <person name="Alioto T."/>
            <person name="Gomez Garrido J."/>
        </authorList>
    </citation>
    <scope>NUCLEOTIDE SEQUENCE</scope>
    <source>
        <strain evidence="9">0</strain>
        <plasmid evidence="9">P1</plasmid>
    </source>
</reference>
<geneLocation type="plasmid" evidence="9 10">
    <name>P1</name>
</geneLocation>
<dbReference type="InterPro" id="IPR037294">
    <property type="entry name" value="ABC_BtuC-like"/>
</dbReference>
<dbReference type="AlphaFoldDB" id="A0A9P0VB94"/>
<evidence type="ECO:0000256" key="4">
    <source>
        <dbReference type="ARBA" id="ARBA00022475"/>
    </source>
</evidence>
<evidence type="ECO:0000313" key="9">
    <source>
        <dbReference type="EMBL" id="CAH6253329.1"/>
    </source>
</evidence>
<comment type="similarity">
    <text evidence="2">Belongs to the binding-protein-dependent transport system permease family. FecCD subfamily.</text>
</comment>
<feature type="transmembrane region" description="Helical" evidence="8">
    <location>
        <begin position="95"/>
        <end position="116"/>
    </location>
</feature>
<dbReference type="Gene3D" id="1.10.3470.10">
    <property type="entry name" value="ABC transporter involved in vitamin B12 uptake, BtuC"/>
    <property type="match status" value="1"/>
</dbReference>
<feature type="transmembrane region" description="Helical" evidence="8">
    <location>
        <begin position="125"/>
        <end position="147"/>
    </location>
</feature>
<feature type="transmembrane region" description="Helical" evidence="8">
    <location>
        <begin position="308"/>
        <end position="326"/>
    </location>
</feature>
<feature type="transmembrane region" description="Helical" evidence="8">
    <location>
        <begin position="153"/>
        <end position="170"/>
    </location>
</feature>
<sequence length="365" mass="39554">MLKGKYRRSLKCDDIVFTRKLFQQHYCLQMLQQKSYRQLLTLLCFSLVLMSLSSLFIGRYSLSVQDVVHILLGAPHSEHSREKAAVIFDLRLPRIIAAGMVGAGLSVAGATYQAVLKNALASPDVLGTSSASAFGAALGIVMGLSYQVSTGCAFVFGMLSLALVFGLCFLRQSQEAIVTILSGLIVASVFVAFVSVLKYLADPEDTLPAIVFWLMGSFSSLVKTEVFSLIPLFMFCYYVIYRLRWTMNILSLGDDEAKIQGLHPLLLKIILPVSASVMISASVVLCGGVGWVGLVIPHLVRALVGNNHGKLIPVTAFCGALFLLVIDTLARALTYAEIPVGILSALTGAPLFAFLYVRGATHDHR</sequence>
<evidence type="ECO:0000256" key="6">
    <source>
        <dbReference type="ARBA" id="ARBA00022989"/>
    </source>
</evidence>
<keyword evidence="10" id="KW-1185">Reference proteome</keyword>
<feature type="transmembrane region" description="Helical" evidence="8">
    <location>
        <begin position="269"/>
        <end position="296"/>
    </location>
</feature>
<evidence type="ECO:0000256" key="8">
    <source>
        <dbReference type="SAM" id="Phobius"/>
    </source>
</evidence>
<keyword evidence="6 8" id="KW-1133">Transmembrane helix</keyword>
<feature type="transmembrane region" description="Helical" evidence="8">
    <location>
        <begin position="221"/>
        <end position="240"/>
    </location>
</feature>
<feature type="transmembrane region" description="Helical" evidence="8">
    <location>
        <begin position="338"/>
        <end position="357"/>
    </location>
</feature>
<keyword evidence="3" id="KW-0813">Transport</keyword>
<dbReference type="SUPFAM" id="SSF81345">
    <property type="entry name" value="ABC transporter involved in vitamin B12 uptake, BtuC"/>
    <property type="match status" value="1"/>
</dbReference>
<dbReference type="GO" id="GO:0033214">
    <property type="term" value="P:siderophore-iron import into cell"/>
    <property type="evidence" value="ECO:0007669"/>
    <property type="project" value="TreeGrafter"/>
</dbReference>
<feature type="transmembrane region" description="Helical" evidence="8">
    <location>
        <begin position="177"/>
        <end position="201"/>
    </location>
</feature>
<comment type="subcellular location">
    <subcellularLocation>
        <location evidence="1">Cell membrane</location>
        <topology evidence="1">Multi-pass membrane protein</topology>
    </subcellularLocation>
</comment>